<dbReference type="Proteomes" id="UP000054926">
    <property type="component" value="Unassembled WGS sequence"/>
</dbReference>
<dbReference type="InterPro" id="IPR008921">
    <property type="entry name" value="DNA_pol3_clamp-load_cplx_C"/>
</dbReference>
<reference evidence="12 13" key="1">
    <citation type="submission" date="2015-11" db="EMBL/GenBank/DDBJ databases">
        <title>Genomic analysis of 38 Legionella species identifies large and diverse effector repertoires.</title>
        <authorList>
            <person name="Burstein D."/>
            <person name="Amaro F."/>
            <person name="Zusman T."/>
            <person name="Lifshitz Z."/>
            <person name="Cohen O."/>
            <person name="Gilbert J.A."/>
            <person name="Pupko T."/>
            <person name="Shuman H.A."/>
            <person name="Segal G."/>
        </authorList>
    </citation>
    <scope>NUCLEOTIDE SEQUENCE [LARGE SCALE GENOMIC DNA]</scope>
    <source>
        <strain evidence="12 13">IMVS3376</strain>
    </source>
</reference>
<evidence type="ECO:0000256" key="3">
    <source>
        <dbReference type="ARBA" id="ARBA00022679"/>
    </source>
</evidence>
<sequence>MQIKQQLLAQHVQKKIAPLYMIIGQDNYLLEDSLTTIKSAIKKNHHYDEKIISIQSVEDWNTVKEEANSYSLFSEIVLLNIFYDKKSIDATGKKILTEYLGSINSRCFIVIRAPNIPARQLQWLSSQEHAALILAYPLNSDAIISWIAAQLKKNSMSYDPQVPNLIHQYTQGNMLACSQVIEKIALSSTSGCKVDTQEVLEHLSNQCDHDLFELIDACLLGQGDKTIQILRHAANNKTEATLVLWMISQEIRLIMQLLYLMEQQVNFQTACNQLKIWPQRVNLYKICCNRLNKATLQHLHRYCYSIDERIKSNLNTQVWGALENAALSLCLGNLIGDACTA</sequence>
<name>A0A0W0ZE41_9GAMM</name>
<dbReference type="Pfam" id="PF06144">
    <property type="entry name" value="DNA_pol3_delta"/>
    <property type="match status" value="1"/>
</dbReference>
<evidence type="ECO:0000256" key="1">
    <source>
        <dbReference type="ARBA" id="ARBA00012417"/>
    </source>
</evidence>
<accession>A0A0W0ZE41</accession>
<evidence type="ECO:0000256" key="2">
    <source>
        <dbReference type="ARBA" id="ARBA00017703"/>
    </source>
</evidence>
<dbReference type="InterPro" id="IPR005790">
    <property type="entry name" value="DNA_polIII_delta"/>
</dbReference>
<keyword evidence="13" id="KW-1185">Reference proteome</keyword>
<dbReference type="NCBIfam" id="TIGR01128">
    <property type="entry name" value="holA"/>
    <property type="match status" value="1"/>
</dbReference>
<comment type="catalytic activity">
    <reaction evidence="8">
        <text>DNA(n) + a 2'-deoxyribonucleoside 5'-triphosphate = DNA(n+1) + diphosphate</text>
        <dbReference type="Rhea" id="RHEA:22508"/>
        <dbReference type="Rhea" id="RHEA-COMP:17339"/>
        <dbReference type="Rhea" id="RHEA-COMP:17340"/>
        <dbReference type="ChEBI" id="CHEBI:33019"/>
        <dbReference type="ChEBI" id="CHEBI:61560"/>
        <dbReference type="ChEBI" id="CHEBI:173112"/>
        <dbReference type="EC" id="2.7.7.7"/>
    </reaction>
</comment>
<dbReference type="AlphaFoldDB" id="A0A0W0ZE41"/>
<dbReference type="GO" id="GO:0009360">
    <property type="term" value="C:DNA polymerase III complex"/>
    <property type="evidence" value="ECO:0007669"/>
    <property type="project" value="UniProtKB-UniRule"/>
</dbReference>
<dbReference type="InterPro" id="IPR027417">
    <property type="entry name" value="P-loop_NTPase"/>
</dbReference>
<dbReference type="RefSeq" id="WP_058512407.1">
    <property type="nucleotide sequence ID" value="NZ_DAIOMV010000001.1"/>
</dbReference>
<keyword evidence="4 12" id="KW-0548">Nucleotidyltransferase</keyword>
<comment type="similarity">
    <text evidence="7">Belongs to the DNA polymerase HolA subunit family.</text>
</comment>
<dbReference type="EMBL" id="LNYY01000021">
    <property type="protein sequence ID" value="KTD67419.1"/>
    <property type="molecule type" value="Genomic_DNA"/>
</dbReference>
<dbReference type="SUPFAM" id="SSF48019">
    <property type="entry name" value="post-AAA+ oligomerization domain-like"/>
    <property type="match status" value="1"/>
</dbReference>
<evidence type="ECO:0000259" key="11">
    <source>
        <dbReference type="Pfam" id="PF21694"/>
    </source>
</evidence>
<dbReference type="PANTHER" id="PTHR34388:SF1">
    <property type="entry name" value="DNA POLYMERASE III SUBUNIT DELTA"/>
    <property type="match status" value="1"/>
</dbReference>
<dbReference type="Gene3D" id="1.10.8.60">
    <property type="match status" value="1"/>
</dbReference>
<dbReference type="EC" id="2.7.7.7" evidence="1 9"/>
<organism evidence="12 13">
    <name type="scientific">Legionella steelei</name>
    <dbReference type="NCBI Taxonomy" id="947033"/>
    <lineage>
        <taxon>Bacteria</taxon>
        <taxon>Pseudomonadati</taxon>
        <taxon>Pseudomonadota</taxon>
        <taxon>Gammaproteobacteria</taxon>
        <taxon>Legionellales</taxon>
        <taxon>Legionellaceae</taxon>
        <taxon>Legionella</taxon>
    </lineage>
</organism>
<proteinExistence type="inferred from homology"/>
<dbReference type="InterPro" id="IPR010372">
    <property type="entry name" value="DNA_pol3_delta_N"/>
</dbReference>
<keyword evidence="5" id="KW-0235">DNA replication</keyword>
<gene>
    <name evidence="12" type="ORF">Lste_3625</name>
</gene>
<dbReference type="Gene3D" id="3.40.50.300">
    <property type="entry name" value="P-loop containing nucleotide triphosphate hydrolases"/>
    <property type="match status" value="1"/>
</dbReference>
<evidence type="ECO:0000313" key="13">
    <source>
        <dbReference type="Proteomes" id="UP000054926"/>
    </source>
</evidence>
<dbReference type="PATRIC" id="fig|947033.5.peg.3853"/>
<feature type="domain" description="DNA polymerase III delta N-terminal" evidence="10">
    <location>
        <begin position="20"/>
        <end position="126"/>
    </location>
</feature>
<evidence type="ECO:0000256" key="6">
    <source>
        <dbReference type="ARBA" id="ARBA00022932"/>
    </source>
</evidence>
<dbReference type="GO" id="GO:0003887">
    <property type="term" value="F:DNA-directed DNA polymerase activity"/>
    <property type="evidence" value="ECO:0007669"/>
    <property type="project" value="UniProtKB-UniRule"/>
</dbReference>
<evidence type="ECO:0000256" key="5">
    <source>
        <dbReference type="ARBA" id="ARBA00022705"/>
    </source>
</evidence>
<evidence type="ECO:0000256" key="4">
    <source>
        <dbReference type="ARBA" id="ARBA00022695"/>
    </source>
</evidence>
<evidence type="ECO:0000256" key="9">
    <source>
        <dbReference type="NCBIfam" id="TIGR01128"/>
    </source>
</evidence>
<dbReference type="Pfam" id="PF21694">
    <property type="entry name" value="DNA_pol3_delta_C"/>
    <property type="match status" value="1"/>
</dbReference>
<dbReference type="OrthoDB" id="9770982at2"/>
<evidence type="ECO:0000259" key="10">
    <source>
        <dbReference type="Pfam" id="PF06144"/>
    </source>
</evidence>
<dbReference type="Gene3D" id="1.20.272.10">
    <property type="match status" value="1"/>
</dbReference>
<evidence type="ECO:0000313" key="12">
    <source>
        <dbReference type="EMBL" id="KTD67419.1"/>
    </source>
</evidence>
<keyword evidence="3 12" id="KW-0808">Transferase</keyword>
<dbReference type="STRING" id="947033.Lste_3625"/>
<comment type="caution">
    <text evidence="12">The sequence shown here is derived from an EMBL/GenBank/DDBJ whole genome shotgun (WGS) entry which is preliminary data.</text>
</comment>
<dbReference type="GO" id="GO:0006261">
    <property type="term" value="P:DNA-templated DNA replication"/>
    <property type="evidence" value="ECO:0007669"/>
    <property type="project" value="TreeGrafter"/>
</dbReference>
<dbReference type="InterPro" id="IPR048466">
    <property type="entry name" value="DNA_pol3_delta-like_C"/>
</dbReference>
<evidence type="ECO:0000256" key="7">
    <source>
        <dbReference type="ARBA" id="ARBA00034754"/>
    </source>
</evidence>
<dbReference type="PANTHER" id="PTHR34388">
    <property type="entry name" value="DNA POLYMERASE III SUBUNIT DELTA"/>
    <property type="match status" value="1"/>
</dbReference>
<dbReference type="SUPFAM" id="SSF52540">
    <property type="entry name" value="P-loop containing nucleoside triphosphate hydrolases"/>
    <property type="match status" value="1"/>
</dbReference>
<protein>
    <recommendedName>
        <fullName evidence="2 9">DNA polymerase III subunit delta</fullName>
        <ecNumber evidence="1 9">2.7.7.7</ecNumber>
    </recommendedName>
</protein>
<feature type="domain" description="DNA polymerase III delta subunit-like C-terminal" evidence="11">
    <location>
        <begin position="209"/>
        <end position="313"/>
    </location>
</feature>
<dbReference type="GO" id="GO:0003677">
    <property type="term" value="F:DNA binding"/>
    <property type="evidence" value="ECO:0007669"/>
    <property type="project" value="InterPro"/>
</dbReference>
<evidence type="ECO:0000256" key="8">
    <source>
        <dbReference type="ARBA" id="ARBA00049244"/>
    </source>
</evidence>
<keyword evidence="6" id="KW-0239">DNA-directed DNA polymerase</keyword>